<gene>
    <name evidence="2" type="ORF">KSZ_36630</name>
</gene>
<protein>
    <submittedName>
        <fullName evidence="2">Uncharacterized protein</fullName>
    </submittedName>
</protein>
<comment type="caution">
    <text evidence="2">The sequence shown here is derived from an EMBL/GenBank/DDBJ whole genome shotgun (WGS) entry which is preliminary data.</text>
</comment>
<dbReference type="Proteomes" id="UP000635565">
    <property type="component" value="Unassembled WGS sequence"/>
</dbReference>
<accession>A0ABQ3VIC6</accession>
<dbReference type="EMBL" id="BNJJ01000009">
    <property type="protein sequence ID" value="GHO85657.1"/>
    <property type="molecule type" value="Genomic_DNA"/>
</dbReference>
<evidence type="ECO:0000313" key="2">
    <source>
        <dbReference type="EMBL" id="GHO85657.1"/>
    </source>
</evidence>
<dbReference type="RefSeq" id="WP_201363289.1">
    <property type="nucleotide sequence ID" value="NZ_BNJJ01000009.1"/>
</dbReference>
<organism evidence="2 3">
    <name type="scientific">Dictyobacter formicarum</name>
    <dbReference type="NCBI Taxonomy" id="2778368"/>
    <lineage>
        <taxon>Bacteria</taxon>
        <taxon>Bacillati</taxon>
        <taxon>Chloroflexota</taxon>
        <taxon>Ktedonobacteria</taxon>
        <taxon>Ktedonobacterales</taxon>
        <taxon>Dictyobacteraceae</taxon>
        <taxon>Dictyobacter</taxon>
    </lineage>
</organism>
<proteinExistence type="predicted"/>
<feature type="compositionally biased region" description="Polar residues" evidence="1">
    <location>
        <begin position="40"/>
        <end position="51"/>
    </location>
</feature>
<evidence type="ECO:0000313" key="3">
    <source>
        <dbReference type="Proteomes" id="UP000635565"/>
    </source>
</evidence>
<feature type="compositionally biased region" description="Basic and acidic residues" evidence="1">
    <location>
        <begin position="1"/>
        <end position="24"/>
    </location>
</feature>
<feature type="region of interest" description="Disordered" evidence="1">
    <location>
        <begin position="1"/>
        <end position="51"/>
    </location>
</feature>
<name>A0ABQ3VIC6_9CHLR</name>
<evidence type="ECO:0000256" key="1">
    <source>
        <dbReference type="SAM" id="MobiDB-lite"/>
    </source>
</evidence>
<keyword evidence="3" id="KW-1185">Reference proteome</keyword>
<sequence>MEEKDADKKKTVPRKAPGDGKNPDSSDQMISQQRAKKTSKNALPTPTLFSTTQKDHLTFFSVFS</sequence>
<reference evidence="2 3" key="1">
    <citation type="journal article" date="2021" name="Int. J. Syst. Evol. Microbiol.">
        <title>Reticulibacter mediterranei gen. nov., sp. nov., within the new family Reticulibacteraceae fam. nov., and Ktedonospora formicarum gen. nov., sp. nov., Ktedonobacter robiniae sp. nov., Dictyobacter formicarum sp. nov. and Dictyobacter arantiisoli sp. nov., belonging to the class Ktedonobacteria.</title>
        <authorList>
            <person name="Yabe S."/>
            <person name="Zheng Y."/>
            <person name="Wang C.M."/>
            <person name="Sakai Y."/>
            <person name="Abe K."/>
            <person name="Yokota A."/>
            <person name="Donadio S."/>
            <person name="Cavaletti L."/>
            <person name="Monciardini P."/>
        </authorList>
    </citation>
    <scope>NUCLEOTIDE SEQUENCE [LARGE SCALE GENOMIC DNA]</scope>
    <source>
        <strain evidence="2 3">SOSP1-9</strain>
    </source>
</reference>